<dbReference type="InParanoid" id="A0A2J6TM86"/>
<sequence>MDVANANLGFLSSPSAPIPTYKAQGFDKMIADTKPDEVKPMTINKVRCKAIINTVNKTGKKVRVTFNYQYAPHKTRLIKGGEEVIGQVNSVHFEWALNTSHGADYFRRWHRDTRNAGGPLVHKSTHHFDLINFWLLSHPVSVMAQGGLMFYGREKAEKRCITEFYCRAPGSEVAKKDPFALHLEEHEQLLRKMYVEAEHEDSYYQDQSVFGDGISNKDTMGVLVKYASGAFSTYSLTAYAPWEGFRAIFNGTKWRLELVVVEQSYVNSAGEQGAEGALQKCTVTLRPLFKKLREFEVEGGLGGHGGGDPVLLNDLFGGNVGEDQFGRAADHVDGAKGILTGICANKSLRTEGVVQVKDVLDLKY</sequence>
<protein>
    <submittedName>
        <fullName evidence="2">Putative oxidoreductase yteT</fullName>
    </submittedName>
</protein>
<proteinExistence type="predicted"/>
<organism evidence="2 3">
    <name type="scientific">Hyaloscypha bicolor E</name>
    <dbReference type="NCBI Taxonomy" id="1095630"/>
    <lineage>
        <taxon>Eukaryota</taxon>
        <taxon>Fungi</taxon>
        <taxon>Dikarya</taxon>
        <taxon>Ascomycota</taxon>
        <taxon>Pezizomycotina</taxon>
        <taxon>Leotiomycetes</taxon>
        <taxon>Helotiales</taxon>
        <taxon>Hyaloscyphaceae</taxon>
        <taxon>Hyaloscypha</taxon>
        <taxon>Hyaloscypha bicolor</taxon>
    </lineage>
</organism>
<reference evidence="2 3" key="1">
    <citation type="submission" date="2016-04" db="EMBL/GenBank/DDBJ databases">
        <title>A degradative enzymes factory behind the ericoid mycorrhizal symbiosis.</title>
        <authorList>
            <consortium name="DOE Joint Genome Institute"/>
            <person name="Martino E."/>
            <person name="Morin E."/>
            <person name="Grelet G."/>
            <person name="Kuo A."/>
            <person name="Kohler A."/>
            <person name="Daghino S."/>
            <person name="Barry K."/>
            <person name="Choi C."/>
            <person name="Cichocki N."/>
            <person name="Clum A."/>
            <person name="Copeland A."/>
            <person name="Hainaut M."/>
            <person name="Haridas S."/>
            <person name="Labutti K."/>
            <person name="Lindquist E."/>
            <person name="Lipzen A."/>
            <person name="Khouja H.-R."/>
            <person name="Murat C."/>
            <person name="Ohm R."/>
            <person name="Olson A."/>
            <person name="Spatafora J."/>
            <person name="Veneault-Fourrey C."/>
            <person name="Henrissat B."/>
            <person name="Grigoriev I."/>
            <person name="Martin F."/>
            <person name="Perotto S."/>
        </authorList>
    </citation>
    <scope>NUCLEOTIDE SEQUENCE [LARGE SCALE GENOMIC DNA]</scope>
    <source>
        <strain evidence="2 3">E</strain>
    </source>
</reference>
<dbReference type="SUPFAM" id="SSF55347">
    <property type="entry name" value="Glyceraldehyde-3-phosphate dehydrogenase-like, C-terminal domain"/>
    <property type="match status" value="1"/>
</dbReference>
<feature type="domain" description="Gfo/Idh/MocA-like oxidoreductase C-terminal" evidence="1">
    <location>
        <begin position="82"/>
        <end position="355"/>
    </location>
</feature>
<dbReference type="Pfam" id="PF02894">
    <property type="entry name" value="GFO_IDH_MocA_C"/>
    <property type="match status" value="1"/>
</dbReference>
<dbReference type="SUPFAM" id="SSF51735">
    <property type="entry name" value="NAD(P)-binding Rossmann-fold domains"/>
    <property type="match status" value="1"/>
</dbReference>
<evidence type="ECO:0000259" key="1">
    <source>
        <dbReference type="Pfam" id="PF02894"/>
    </source>
</evidence>
<evidence type="ECO:0000313" key="3">
    <source>
        <dbReference type="Proteomes" id="UP000235371"/>
    </source>
</evidence>
<dbReference type="InterPro" id="IPR004104">
    <property type="entry name" value="Gfo/Idh/MocA-like_OxRdtase_C"/>
</dbReference>
<dbReference type="RefSeq" id="XP_024741047.1">
    <property type="nucleotide sequence ID" value="XM_024884568.1"/>
</dbReference>
<dbReference type="STRING" id="1095630.A0A2J6TM86"/>
<keyword evidence="3" id="KW-1185">Reference proteome</keyword>
<dbReference type="AlphaFoldDB" id="A0A2J6TM86"/>
<dbReference type="OrthoDB" id="408743at2759"/>
<accession>A0A2J6TM86</accession>
<dbReference type="EMBL" id="KZ613772">
    <property type="protein sequence ID" value="PMD64143.1"/>
    <property type="molecule type" value="Genomic_DNA"/>
</dbReference>
<dbReference type="Gene3D" id="3.30.360.10">
    <property type="entry name" value="Dihydrodipicolinate Reductase, domain 2"/>
    <property type="match status" value="1"/>
</dbReference>
<dbReference type="GeneID" id="36592645"/>
<dbReference type="PANTHER" id="PTHR43377">
    <property type="entry name" value="BILIVERDIN REDUCTASE A"/>
    <property type="match status" value="1"/>
</dbReference>
<name>A0A2J6TM86_9HELO</name>
<dbReference type="PANTHER" id="PTHR43377:SF2">
    <property type="entry name" value="BINDING ROSSMANN FOLD OXIDOREDUCTASE, PUTATIVE (AFU_ORTHOLOGUE AFUA_4G00560)-RELATED"/>
    <property type="match status" value="1"/>
</dbReference>
<dbReference type="Proteomes" id="UP000235371">
    <property type="component" value="Unassembled WGS sequence"/>
</dbReference>
<dbReference type="InterPro" id="IPR036291">
    <property type="entry name" value="NAD(P)-bd_dom_sf"/>
</dbReference>
<gene>
    <name evidence="2" type="ORF">K444DRAFT_641073</name>
</gene>
<evidence type="ECO:0000313" key="2">
    <source>
        <dbReference type="EMBL" id="PMD64143.1"/>
    </source>
</evidence>
<dbReference type="InterPro" id="IPR051450">
    <property type="entry name" value="Gfo/Idh/MocA_Oxidoreductases"/>
</dbReference>